<dbReference type="Pfam" id="PF00512">
    <property type="entry name" value="HisKA"/>
    <property type="match status" value="1"/>
</dbReference>
<proteinExistence type="predicted"/>
<dbReference type="InterPro" id="IPR036097">
    <property type="entry name" value="HisK_dim/P_sf"/>
</dbReference>
<dbReference type="InterPro" id="IPR003594">
    <property type="entry name" value="HATPase_dom"/>
</dbReference>
<dbReference type="InterPro" id="IPR003661">
    <property type="entry name" value="HisK_dim/P_dom"/>
</dbReference>
<dbReference type="GO" id="GO:0000155">
    <property type="term" value="F:phosphorelay sensor kinase activity"/>
    <property type="evidence" value="ECO:0007669"/>
    <property type="project" value="InterPro"/>
</dbReference>
<evidence type="ECO:0000256" key="9">
    <source>
        <dbReference type="ARBA" id="ARBA00022840"/>
    </source>
</evidence>
<dbReference type="PRINTS" id="PR00344">
    <property type="entry name" value="BCTRLSENSOR"/>
</dbReference>
<evidence type="ECO:0000256" key="5">
    <source>
        <dbReference type="ARBA" id="ARBA00022553"/>
    </source>
</evidence>
<dbReference type="InterPro" id="IPR036890">
    <property type="entry name" value="HATPase_C_sf"/>
</dbReference>
<dbReference type="Pfam" id="PF02518">
    <property type="entry name" value="HATPase_c"/>
    <property type="match status" value="1"/>
</dbReference>
<evidence type="ECO:0000259" key="11">
    <source>
        <dbReference type="PROSITE" id="PS50885"/>
    </source>
</evidence>
<dbReference type="SUPFAM" id="SSF55874">
    <property type="entry name" value="ATPase domain of HSP90 chaperone/DNA topoisomerase II/histidine kinase"/>
    <property type="match status" value="1"/>
</dbReference>
<keyword evidence="7" id="KW-0547">Nucleotide-binding</keyword>
<evidence type="ECO:0000256" key="8">
    <source>
        <dbReference type="ARBA" id="ARBA00022777"/>
    </source>
</evidence>
<dbReference type="PANTHER" id="PTHR44936:SF10">
    <property type="entry name" value="SENSOR PROTEIN RSTB"/>
    <property type="match status" value="1"/>
</dbReference>
<evidence type="ECO:0000259" key="10">
    <source>
        <dbReference type="PROSITE" id="PS50109"/>
    </source>
</evidence>
<feature type="domain" description="HAMP" evidence="11">
    <location>
        <begin position="210"/>
        <end position="262"/>
    </location>
</feature>
<keyword evidence="6" id="KW-0808">Transferase</keyword>
<keyword evidence="4" id="KW-1003">Cell membrane</keyword>
<dbReference type="CDD" id="cd00082">
    <property type="entry name" value="HisKA"/>
    <property type="match status" value="1"/>
</dbReference>
<dbReference type="SUPFAM" id="SSF47384">
    <property type="entry name" value="Homodimeric domain of signal transducing histidine kinase"/>
    <property type="match status" value="1"/>
</dbReference>
<dbReference type="InterPro" id="IPR003660">
    <property type="entry name" value="HAMP_dom"/>
</dbReference>
<dbReference type="InterPro" id="IPR050980">
    <property type="entry name" value="2C_sensor_his_kinase"/>
</dbReference>
<dbReference type="InterPro" id="IPR005467">
    <property type="entry name" value="His_kinase_dom"/>
</dbReference>
<evidence type="ECO:0000256" key="4">
    <source>
        <dbReference type="ARBA" id="ARBA00022475"/>
    </source>
</evidence>
<feature type="domain" description="Histidine kinase" evidence="10">
    <location>
        <begin position="270"/>
        <end position="468"/>
    </location>
</feature>
<dbReference type="Gene3D" id="1.10.287.130">
    <property type="match status" value="1"/>
</dbReference>
<dbReference type="RefSeq" id="WP_046478077.1">
    <property type="nucleotide sequence ID" value="NZ_LN829118.1"/>
</dbReference>
<sequence>MIRNLDTLRGRAFILIFALLLASNAAALVLYSYRHNDAMDALHDAMFAEQVAIVVQLMDRLPPSHRPEVATALTGTMLGVSTENIEPLPTPKEEHARAGRITRLINSFLDRPPSDPIGVRFGESDNDDLKNSAPVFPARLKLVTEEPIERVLQNVYFQGNIKVATELSDGTGVLMTGRLLAVPHFSWAQMSPSLLALTSSALVIAFWLLGRFIAPLVLLEGAARRLAEDINSPALRETGPLEVRSATAAFNGLQTRIKQLISDRSATAAAIAHDLGTPVTRLRLRAHEIEDTDVRDHILSDLNQMQRMIAGALDFTRLDFDSEKAQKVDLVTLVESVSSDLTDMGRLVDFRAEGRIILTTKPTLLRRAIVNVAQNASSYGKQANISLLTKDRDVTIAIHDDGPGMSPAEWDEAVKPFRRLQKNSDAIYGSGLGLTIARRIMEELGGRIEPVRDQRGRFGVAIQVPRGEQQIIK</sequence>
<evidence type="ECO:0000256" key="7">
    <source>
        <dbReference type="ARBA" id="ARBA00022741"/>
    </source>
</evidence>
<dbReference type="SMART" id="SM00387">
    <property type="entry name" value="HATPase_c"/>
    <property type="match status" value="1"/>
</dbReference>
<comment type="catalytic activity">
    <reaction evidence="1">
        <text>ATP + protein L-histidine = ADP + protein N-phospho-L-histidine.</text>
        <dbReference type="EC" id="2.7.13.3"/>
    </reaction>
</comment>
<dbReference type="PROSITE" id="PS50109">
    <property type="entry name" value="HIS_KIN"/>
    <property type="match status" value="1"/>
</dbReference>
<dbReference type="PANTHER" id="PTHR44936">
    <property type="entry name" value="SENSOR PROTEIN CREC"/>
    <property type="match status" value="1"/>
</dbReference>
<evidence type="ECO:0000256" key="6">
    <source>
        <dbReference type="ARBA" id="ARBA00022679"/>
    </source>
</evidence>
<dbReference type="GO" id="GO:0005886">
    <property type="term" value="C:plasma membrane"/>
    <property type="evidence" value="ECO:0007669"/>
    <property type="project" value="UniProtKB-SubCell"/>
</dbReference>
<keyword evidence="13" id="KW-1185">Reference proteome</keyword>
<keyword evidence="9" id="KW-0067">ATP-binding</keyword>
<organism evidence="12 13">
    <name type="scientific">Candidatus Filomicrobium marinum</name>
    <dbReference type="NCBI Taxonomy" id="1608628"/>
    <lineage>
        <taxon>Bacteria</taxon>
        <taxon>Pseudomonadati</taxon>
        <taxon>Pseudomonadota</taxon>
        <taxon>Alphaproteobacteria</taxon>
        <taxon>Hyphomicrobiales</taxon>
        <taxon>Hyphomicrobiaceae</taxon>
        <taxon>Filomicrobium</taxon>
    </lineage>
</organism>
<dbReference type="AlphaFoldDB" id="A0A0D6JEX6"/>
<evidence type="ECO:0000256" key="3">
    <source>
        <dbReference type="ARBA" id="ARBA00012438"/>
    </source>
</evidence>
<evidence type="ECO:0000313" key="13">
    <source>
        <dbReference type="Proteomes" id="UP000033187"/>
    </source>
</evidence>
<dbReference type="EMBL" id="LN829119">
    <property type="protein sequence ID" value="CPR19081.1"/>
    <property type="molecule type" value="Genomic_DNA"/>
</dbReference>
<dbReference type="KEGG" id="fil:BN1229_v1_1993"/>
<dbReference type="Pfam" id="PF00672">
    <property type="entry name" value="HAMP"/>
    <property type="match status" value="1"/>
</dbReference>
<evidence type="ECO:0000256" key="1">
    <source>
        <dbReference type="ARBA" id="ARBA00000085"/>
    </source>
</evidence>
<evidence type="ECO:0000313" key="12">
    <source>
        <dbReference type="EMBL" id="CPR19081.1"/>
    </source>
</evidence>
<evidence type="ECO:0000256" key="2">
    <source>
        <dbReference type="ARBA" id="ARBA00004651"/>
    </source>
</evidence>
<gene>
    <name evidence="12" type="ORF">YBN1229_v1_1997</name>
</gene>
<protein>
    <recommendedName>
        <fullName evidence="3">histidine kinase</fullName>
        <ecNumber evidence="3">2.7.13.3</ecNumber>
    </recommendedName>
</protein>
<name>A0A0D6JEX6_9HYPH</name>
<dbReference type="PROSITE" id="PS50885">
    <property type="entry name" value="HAMP"/>
    <property type="match status" value="1"/>
</dbReference>
<reference evidence="13" key="1">
    <citation type="submission" date="2015-02" db="EMBL/GenBank/DDBJ databases">
        <authorList>
            <person name="Chooi Y.-H."/>
        </authorList>
    </citation>
    <scope>NUCLEOTIDE SEQUENCE [LARGE SCALE GENOMIC DNA]</scope>
    <source>
        <strain evidence="13">strain Y</strain>
    </source>
</reference>
<dbReference type="KEGG" id="fiy:BN1229_v1_1997"/>
<dbReference type="OrthoDB" id="9809766at2"/>
<dbReference type="EC" id="2.7.13.3" evidence="3"/>
<dbReference type="InterPro" id="IPR004358">
    <property type="entry name" value="Sig_transdc_His_kin-like_C"/>
</dbReference>
<dbReference type="Gene3D" id="3.30.565.10">
    <property type="entry name" value="Histidine kinase-like ATPase, C-terminal domain"/>
    <property type="match status" value="1"/>
</dbReference>
<keyword evidence="4" id="KW-0472">Membrane</keyword>
<keyword evidence="5" id="KW-0597">Phosphoprotein</keyword>
<accession>A0A0D6JEX6</accession>
<dbReference type="Proteomes" id="UP000033187">
    <property type="component" value="Chromosome 1"/>
</dbReference>
<keyword evidence="8 12" id="KW-0418">Kinase</keyword>
<dbReference type="SMART" id="SM00388">
    <property type="entry name" value="HisKA"/>
    <property type="match status" value="1"/>
</dbReference>
<dbReference type="GO" id="GO:0005524">
    <property type="term" value="F:ATP binding"/>
    <property type="evidence" value="ECO:0007669"/>
    <property type="project" value="UniProtKB-KW"/>
</dbReference>
<comment type="subcellular location">
    <subcellularLocation>
        <location evidence="2">Cell membrane</location>
        <topology evidence="2">Multi-pass membrane protein</topology>
    </subcellularLocation>
</comment>